<dbReference type="Gene3D" id="2.60.120.650">
    <property type="entry name" value="Cupin"/>
    <property type="match status" value="1"/>
</dbReference>
<dbReference type="Proteomes" id="UP000433876">
    <property type="component" value="Unassembled WGS sequence"/>
</dbReference>
<protein>
    <recommendedName>
        <fullName evidence="2">JmjC domain-containing protein</fullName>
    </recommendedName>
</protein>
<dbReference type="AlphaFoldDB" id="A0A8S8ZSW4"/>
<accession>A0A8S8ZSW4</accession>
<dbReference type="Pfam" id="PF13621">
    <property type="entry name" value="Cupin_8"/>
    <property type="match status" value="1"/>
</dbReference>
<dbReference type="EMBL" id="NMPR01000030">
    <property type="protein sequence ID" value="KAA8633927.1"/>
    <property type="molecule type" value="Genomic_DNA"/>
</dbReference>
<evidence type="ECO:0000313" key="4">
    <source>
        <dbReference type="Proteomes" id="UP000433876"/>
    </source>
</evidence>
<dbReference type="SUPFAM" id="SSF51197">
    <property type="entry name" value="Clavaminate synthase-like"/>
    <property type="match status" value="1"/>
</dbReference>
<sequence>MFLGGKPLPSSRPTRLFESRSARHLWQPAFIFTNHRHARRGLKTVVEAVAPVSIEDFRRDAFHAQKPLLIRPSSILFTDQQNDTADTETSTSSTSPTLPALTKWFTTSSTSGKASLTPYLDNFRSTILPYELSNPNSAQVLDFISWLESSSTATSSDLNPDSYSDSDSQSRLVLAHLLKTYISHHPSSPSPESEFLILDLPLHLILLAHQYNSSLSSPSPPFNSTAPSHDRKPLTNLYIAQAPLSHIPSPLQSDLPTPLLVSHAGKGDIYSSSIWLGLQPTYTPWHRDPNPNLFCQLCGTKTLRLMPPKRGEALFRGVMASLLAAGNPRMRGDEMMKGEQRRVLERAVWGGTGRTGRTGPGGPDGGTKGQGQEQEQQGLGQGYADEMMYEVTVRAGDMLFMPLGWWHSVKSEEGGEEGGINGSVNWWFR</sequence>
<dbReference type="PANTHER" id="PTHR12461">
    <property type="entry name" value="HYPOXIA-INDUCIBLE FACTOR 1 ALPHA INHIBITOR-RELATED"/>
    <property type="match status" value="1"/>
</dbReference>
<dbReference type="PANTHER" id="PTHR12461:SF105">
    <property type="entry name" value="HYPOXIA-INDUCIBLE FACTOR 1-ALPHA INHIBITOR"/>
    <property type="match status" value="1"/>
</dbReference>
<feature type="region of interest" description="Disordered" evidence="1">
    <location>
        <begin position="346"/>
        <end position="379"/>
    </location>
</feature>
<organism evidence="3 4">
    <name type="scientific">Sordaria macrospora</name>
    <dbReference type="NCBI Taxonomy" id="5147"/>
    <lineage>
        <taxon>Eukaryota</taxon>
        <taxon>Fungi</taxon>
        <taxon>Dikarya</taxon>
        <taxon>Ascomycota</taxon>
        <taxon>Pezizomycotina</taxon>
        <taxon>Sordariomycetes</taxon>
        <taxon>Sordariomycetidae</taxon>
        <taxon>Sordariales</taxon>
        <taxon>Sordariaceae</taxon>
        <taxon>Sordaria</taxon>
    </lineage>
</organism>
<comment type="caution">
    <text evidence="3">The sequence shown here is derived from an EMBL/GenBank/DDBJ whole genome shotgun (WGS) entry which is preliminary data.</text>
</comment>
<dbReference type="OMA" id="WIGHPPT"/>
<feature type="compositionally biased region" description="Gly residues" evidence="1">
    <location>
        <begin position="350"/>
        <end position="369"/>
    </location>
</feature>
<evidence type="ECO:0000259" key="2">
    <source>
        <dbReference type="PROSITE" id="PS51184"/>
    </source>
</evidence>
<feature type="domain" description="JmjC" evidence="2">
    <location>
        <begin position="230"/>
        <end position="429"/>
    </location>
</feature>
<evidence type="ECO:0000256" key="1">
    <source>
        <dbReference type="SAM" id="MobiDB-lite"/>
    </source>
</evidence>
<evidence type="ECO:0000313" key="3">
    <source>
        <dbReference type="EMBL" id="KAA8633927.1"/>
    </source>
</evidence>
<dbReference type="InterPro" id="IPR041667">
    <property type="entry name" value="Cupin_8"/>
</dbReference>
<dbReference type="InterPro" id="IPR003347">
    <property type="entry name" value="JmjC_dom"/>
</dbReference>
<dbReference type="PROSITE" id="PS51184">
    <property type="entry name" value="JMJC"/>
    <property type="match status" value="1"/>
</dbReference>
<name>A0A8S8ZSW4_SORMA</name>
<proteinExistence type="predicted"/>
<reference evidence="3 4" key="1">
    <citation type="submission" date="2017-07" db="EMBL/GenBank/DDBJ databases">
        <title>Genome sequence of the Sordaria macrospora wild type strain R19027.</title>
        <authorList>
            <person name="Nowrousian M."/>
            <person name="Teichert I."/>
            <person name="Kueck U."/>
        </authorList>
    </citation>
    <scope>NUCLEOTIDE SEQUENCE [LARGE SCALE GENOMIC DNA]</scope>
    <source>
        <strain evidence="3 4">R19027</strain>
        <tissue evidence="3">Mycelium</tissue>
    </source>
</reference>
<gene>
    <name evidence="3" type="ORF">SMACR_00701</name>
</gene>
<dbReference type="VEuPathDB" id="FungiDB:SMAC_00701"/>